<name>A0ABN1ZKH3_9ACTN</name>
<evidence type="ECO:0000313" key="2">
    <source>
        <dbReference type="Proteomes" id="UP001422759"/>
    </source>
</evidence>
<accession>A0ABN1ZKH3</accession>
<dbReference type="RefSeq" id="WP_344469572.1">
    <property type="nucleotide sequence ID" value="NZ_BAAANT010000070.1"/>
</dbReference>
<proteinExistence type="predicted"/>
<organism evidence="1 2">
    <name type="scientific">Kitasatospora kazusensis</name>
    <dbReference type="NCBI Taxonomy" id="407974"/>
    <lineage>
        <taxon>Bacteria</taxon>
        <taxon>Bacillati</taxon>
        <taxon>Actinomycetota</taxon>
        <taxon>Actinomycetes</taxon>
        <taxon>Kitasatosporales</taxon>
        <taxon>Streptomycetaceae</taxon>
        <taxon>Kitasatospora</taxon>
    </lineage>
</organism>
<comment type="caution">
    <text evidence="1">The sequence shown here is derived from an EMBL/GenBank/DDBJ whole genome shotgun (WGS) entry which is preliminary data.</text>
</comment>
<dbReference type="Gene3D" id="3.30.300.130">
    <property type="entry name" value="Fe-S cluster assembly (FSCA)"/>
    <property type="match status" value="1"/>
</dbReference>
<protein>
    <submittedName>
        <fullName evidence="1">NifU family protein</fullName>
    </submittedName>
</protein>
<keyword evidence="2" id="KW-1185">Reference proteome</keyword>
<sequence>MSAAAGPGAEQAGRRVEEVLDRLAASGNQEACEAAEELVRVLMDFYGAGLARITTLLGQVPPAALERLLRDELVSGMLVLHDLHPEPTAVRITRALESLPGRPVELVAFDPDTGALRVRSADAGGCGCPSTNATARQAVEDALSCFATEVSSVELEAAAKEPTLLQISPRPAPVGAA</sequence>
<gene>
    <name evidence="1" type="ORF">GCM10009760_61860</name>
</gene>
<dbReference type="EMBL" id="BAAANT010000070">
    <property type="protein sequence ID" value="GAA1500400.1"/>
    <property type="molecule type" value="Genomic_DNA"/>
</dbReference>
<evidence type="ECO:0000313" key="1">
    <source>
        <dbReference type="EMBL" id="GAA1500400.1"/>
    </source>
</evidence>
<reference evidence="1 2" key="1">
    <citation type="journal article" date="2019" name="Int. J. Syst. Evol. Microbiol.">
        <title>The Global Catalogue of Microorganisms (GCM) 10K type strain sequencing project: providing services to taxonomists for standard genome sequencing and annotation.</title>
        <authorList>
            <consortium name="The Broad Institute Genomics Platform"/>
            <consortium name="The Broad Institute Genome Sequencing Center for Infectious Disease"/>
            <person name="Wu L."/>
            <person name="Ma J."/>
        </authorList>
    </citation>
    <scope>NUCLEOTIDE SEQUENCE [LARGE SCALE GENOMIC DNA]</scope>
    <source>
        <strain evidence="1 2">JCM 14560</strain>
    </source>
</reference>
<dbReference type="Proteomes" id="UP001422759">
    <property type="component" value="Unassembled WGS sequence"/>
</dbReference>
<dbReference type="InterPro" id="IPR034904">
    <property type="entry name" value="FSCA_dom_sf"/>
</dbReference>